<sequence>MATHPVGRRLVLWDIDHTLIETRGLGTQLYRQAFEVVAGRPLEHVVEPTGRTELAIFAETLERHGIESSANLERQYAAELVRQYESHIDELCSQGRILPGAADVLVALAELPWPVQTVLTGNLRGVAVVKLRAFGLGQHIDFDAGAYGEDDSERARLVPVAQERAGARYGTAFTRDNTVVVGDTANDVRAAHDGGAAIVGVATGRDSADELRDAGAELVVPDLTDLNRILAGLMR</sequence>
<reference evidence="1 2" key="1">
    <citation type="submission" date="2024-09" db="EMBL/GenBank/DDBJ databases">
        <authorList>
            <person name="Sun Q."/>
            <person name="Mori K."/>
        </authorList>
    </citation>
    <scope>NUCLEOTIDE SEQUENCE [LARGE SCALE GENOMIC DNA]</scope>
    <source>
        <strain evidence="1 2">TBRC 3947</strain>
    </source>
</reference>
<dbReference type="InterPro" id="IPR023198">
    <property type="entry name" value="PGP-like_dom2"/>
</dbReference>
<dbReference type="EMBL" id="JBHLUH010000077">
    <property type="protein sequence ID" value="MFC0532820.1"/>
    <property type="molecule type" value="Genomic_DNA"/>
</dbReference>
<comment type="caution">
    <text evidence="1">The sequence shown here is derived from an EMBL/GenBank/DDBJ whole genome shotgun (WGS) entry which is preliminary data.</text>
</comment>
<dbReference type="InterPro" id="IPR036412">
    <property type="entry name" value="HAD-like_sf"/>
</dbReference>
<gene>
    <name evidence="1" type="ORF">ACFFIA_34895</name>
</gene>
<dbReference type="InterPro" id="IPR023214">
    <property type="entry name" value="HAD_sf"/>
</dbReference>
<dbReference type="PANTHER" id="PTHR43434">
    <property type="entry name" value="PHOSPHOGLYCOLATE PHOSPHATASE"/>
    <property type="match status" value="1"/>
</dbReference>
<dbReference type="InterPro" id="IPR050155">
    <property type="entry name" value="HAD-like_hydrolase_sf"/>
</dbReference>
<proteinExistence type="predicted"/>
<protein>
    <submittedName>
        <fullName evidence="1">HAD family hydrolase</fullName>
        <ecNumber evidence="1">3.-.-.-</ecNumber>
    </submittedName>
</protein>
<accession>A0ABV6MDN1</accession>
<dbReference type="Pfam" id="PF12710">
    <property type="entry name" value="HAD"/>
    <property type="match status" value="1"/>
</dbReference>
<dbReference type="EC" id="3.-.-.-" evidence="1"/>
<dbReference type="SUPFAM" id="SSF56784">
    <property type="entry name" value="HAD-like"/>
    <property type="match status" value="1"/>
</dbReference>
<keyword evidence="2" id="KW-1185">Reference proteome</keyword>
<dbReference type="GO" id="GO:0016787">
    <property type="term" value="F:hydrolase activity"/>
    <property type="evidence" value="ECO:0007669"/>
    <property type="project" value="UniProtKB-KW"/>
</dbReference>
<evidence type="ECO:0000313" key="1">
    <source>
        <dbReference type="EMBL" id="MFC0532820.1"/>
    </source>
</evidence>
<keyword evidence="1" id="KW-0378">Hydrolase</keyword>
<dbReference type="Proteomes" id="UP001589867">
    <property type="component" value="Unassembled WGS sequence"/>
</dbReference>
<name>A0ABV6MDN1_9ACTN</name>
<dbReference type="PANTHER" id="PTHR43434:SF1">
    <property type="entry name" value="PHOSPHOGLYCOLATE PHOSPHATASE"/>
    <property type="match status" value="1"/>
</dbReference>
<dbReference type="SFLD" id="SFLDS00003">
    <property type="entry name" value="Haloacid_Dehalogenase"/>
    <property type="match status" value="1"/>
</dbReference>
<dbReference type="Gene3D" id="1.10.150.240">
    <property type="entry name" value="Putative phosphatase, domain 2"/>
    <property type="match status" value="1"/>
</dbReference>
<organism evidence="1 2">
    <name type="scientific">Phytohabitans kaempferiae</name>
    <dbReference type="NCBI Taxonomy" id="1620943"/>
    <lineage>
        <taxon>Bacteria</taxon>
        <taxon>Bacillati</taxon>
        <taxon>Actinomycetota</taxon>
        <taxon>Actinomycetes</taxon>
        <taxon>Micromonosporales</taxon>
        <taxon>Micromonosporaceae</taxon>
    </lineage>
</organism>
<evidence type="ECO:0000313" key="2">
    <source>
        <dbReference type="Proteomes" id="UP001589867"/>
    </source>
</evidence>
<dbReference type="RefSeq" id="WP_377259611.1">
    <property type="nucleotide sequence ID" value="NZ_JBHLUH010000077.1"/>
</dbReference>
<dbReference type="Gene3D" id="3.40.50.1000">
    <property type="entry name" value="HAD superfamily/HAD-like"/>
    <property type="match status" value="1"/>
</dbReference>
<dbReference type="SFLD" id="SFLDG01129">
    <property type="entry name" value="C1.5:_HAD__Beta-PGM__Phosphata"/>
    <property type="match status" value="1"/>
</dbReference>